<protein>
    <submittedName>
        <fullName evidence="1">Flavin-containing monoamine oxidase AofH domain protein</fullName>
    </submittedName>
</protein>
<organism evidence="1 2">
    <name type="scientific">Mycobacterium kansasii</name>
    <dbReference type="NCBI Taxonomy" id="1768"/>
    <lineage>
        <taxon>Bacteria</taxon>
        <taxon>Bacillati</taxon>
        <taxon>Actinomycetota</taxon>
        <taxon>Actinomycetes</taxon>
        <taxon>Mycobacteriales</taxon>
        <taxon>Mycobacteriaceae</taxon>
        <taxon>Mycobacterium</taxon>
    </lineage>
</organism>
<dbReference type="Proteomes" id="UP000188532">
    <property type="component" value="Unassembled WGS sequence"/>
</dbReference>
<name>A0A1V3XYD2_MYCKA</name>
<dbReference type="AlphaFoldDB" id="A0A1V3XYD2"/>
<evidence type="ECO:0000313" key="1">
    <source>
        <dbReference type="EMBL" id="OOK84267.1"/>
    </source>
</evidence>
<sequence length="62" mass="6534">MTLTGQVAGCRQSSEAGTHYDHVGNPAWVCHVLQSTAFRGSVGIIVIANLPAMIEAGIRQRG</sequence>
<dbReference type="EMBL" id="MVBN01000001">
    <property type="protein sequence ID" value="OOK84267.1"/>
    <property type="molecule type" value="Genomic_DNA"/>
</dbReference>
<reference evidence="1 2" key="1">
    <citation type="submission" date="2017-02" db="EMBL/GenBank/DDBJ databases">
        <title>Complete genome sequences of Mycobacterium kansasii strains isolated from rhesus macaques.</title>
        <authorList>
            <person name="Panda A."/>
            <person name="Nagaraj S."/>
            <person name="Zhao X."/>
            <person name="Tettelin H."/>
            <person name="Detolla L.J."/>
        </authorList>
    </citation>
    <scope>NUCLEOTIDE SEQUENCE [LARGE SCALE GENOMIC DNA]</scope>
    <source>
        <strain evidence="1 2">11-3469</strain>
    </source>
</reference>
<accession>A0A1V3XYD2</accession>
<proteinExistence type="predicted"/>
<gene>
    <name evidence="1" type="primary">aofH</name>
    <name evidence="1" type="ORF">BZL29_0661</name>
</gene>
<comment type="caution">
    <text evidence="1">The sequence shown here is derived from an EMBL/GenBank/DDBJ whole genome shotgun (WGS) entry which is preliminary data.</text>
</comment>
<evidence type="ECO:0000313" key="2">
    <source>
        <dbReference type="Proteomes" id="UP000188532"/>
    </source>
</evidence>